<feature type="signal peptide" evidence="6">
    <location>
        <begin position="1"/>
        <end position="21"/>
    </location>
</feature>
<evidence type="ECO:0008006" key="9">
    <source>
        <dbReference type="Google" id="ProtNLM"/>
    </source>
</evidence>
<dbReference type="Proteomes" id="UP000693672">
    <property type="component" value="Unassembled WGS sequence"/>
</dbReference>
<keyword evidence="3" id="KW-0472">Membrane</keyword>
<accession>A0A916K6W0</accession>
<evidence type="ECO:0000313" key="7">
    <source>
        <dbReference type="EMBL" id="CAG7646125.1"/>
    </source>
</evidence>
<protein>
    <recommendedName>
        <fullName evidence="9">Extracellular solute-binding protein</fullName>
    </recommendedName>
</protein>
<sequence>MRNTKIALVLALLMGCSFTTACGGNSAITAEEKGTGKPEAIPVSKEPVTLTFYMHSAGMSDEEFQRYVAEPVQKKYPNISFDVVRNAAGKKLEDLIAAGTYPDIMTVDTYSVLKMKEVGMAEELSSLAKANGYDRTKYTPTLMNVNDLYGKKGELYAIPWAAQYTALYYNKDVFDKFGVPYPKDGMTWNDVLELSRKVSGMNGATQYYPLASQVDPYYIYSQLSPDTLVNPQTKKAQFNNAHWKAVFQLMKDITDLPNNKSGYGSGRTRFMKEQNLAMLPDWGTYASNLMTAENQGGTGMNWDMVSYPTFKENPGVGPASGPWLMMICSQSKKKQEAFQVLSAIVSKENQLSIAKEGLKLPSYDDEELRKSFAANNPVMKVKNVQSIFKVKSAAIGARTEYYDAANKPLKDNLKKVVDGGMDINSALRDAEEKANKDIQSMVVK</sequence>
<comment type="caution">
    <text evidence="7">The sequence shown here is derived from an EMBL/GenBank/DDBJ whole genome shotgun (WGS) entry which is preliminary data.</text>
</comment>
<dbReference type="EMBL" id="CAJVAS010000033">
    <property type="protein sequence ID" value="CAG7646125.1"/>
    <property type="molecule type" value="Genomic_DNA"/>
</dbReference>
<dbReference type="InterPro" id="IPR006059">
    <property type="entry name" value="SBP"/>
</dbReference>
<reference evidence="7" key="1">
    <citation type="submission" date="2021-06" db="EMBL/GenBank/DDBJ databases">
        <authorList>
            <person name="Criscuolo A."/>
        </authorList>
    </citation>
    <scope>NUCLEOTIDE SEQUENCE</scope>
    <source>
        <strain evidence="7">CIP111600</strain>
    </source>
</reference>
<gene>
    <name evidence="7" type="ORF">PAESOLCIP111_05105</name>
</gene>
<keyword evidence="2 6" id="KW-0732">Signal</keyword>
<evidence type="ECO:0000256" key="6">
    <source>
        <dbReference type="SAM" id="SignalP"/>
    </source>
</evidence>
<dbReference type="AlphaFoldDB" id="A0A916K6W0"/>
<evidence type="ECO:0000256" key="5">
    <source>
        <dbReference type="ARBA" id="ARBA00023288"/>
    </source>
</evidence>
<dbReference type="Pfam" id="PF01547">
    <property type="entry name" value="SBP_bac_1"/>
    <property type="match status" value="1"/>
</dbReference>
<feature type="chain" id="PRO_5039400354" description="Extracellular solute-binding protein" evidence="6">
    <location>
        <begin position="22"/>
        <end position="444"/>
    </location>
</feature>
<keyword evidence="4" id="KW-0564">Palmitate</keyword>
<dbReference type="PANTHER" id="PTHR43649:SF33">
    <property type="entry name" value="POLYGALACTURONAN_RHAMNOGALACTURONAN-BINDING PROTEIN YTCQ"/>
    <property type="match status" value="1"/>
</dbReference>
<organism evidence="7 8">
    <name type="scientific">Paenibacillus solanacearum</name>
    <dbReference type="NCBI Taxonomy" id="2048548"/>
    <lineage>
        <taxon>Bacteria</taxon>
        <taxon>Bacillati</taxon>
        <taxon>Bacillota</taxon>
        <taxon>Bacilli</taxon>
        <taxon>Bacillales</taxon>
        <taxon>Paenibacillaceae</taxon>
        <taxon>Paenibacillus</taxon>
    </lineage>
</organism>
<dbReference type="PANTHER" id="PTHR43649">
    <property type="entry name" value="ARABINOSE-BINDING PROTEIN-RELATED"/>
    <property type="match status" value="1"/>
</dbReference>
<dbReference type="PROSITE" id="PS51257">
    <property type="entry name" value="PROKAR_LIPOPROTEIN"/>
    <property type="match status" value="1"/>
</dbReference>
<evidence type="ECO:0000256" key="4">
    <source>
        <dbReference type="ARBA" id="ARBA00023139"/>
    </source>
</evidence>
<keyword evidence="5" id="KW-0449">Lipoprotein</keyword>
<keyword evidence="1" id="KW-1003">Cell membrane</keyword>
<name>A0A916K6W0_9BACL</name>
<dbReference type="InterPro" id="IPR050490">
    <property type="entry name" value="Bact_solute-bd_prot1"/>
</dbReference>
<evidence type="ECO:0000256" key="2">
    <source>
        <dbReference type="ARBA" id="ARBA00022729"/>
    </source>
</evidence>
<dbReference type="RefSeq" id="WP_218094817.1">
    <property type="nucleotide sequence ID" value="NZ_CAJVAS010000033.1"/>
</dbReference>
<evidence type="ECO:0000313" key="8">
    <source>
        <dbReference type="Proteomes" id="UP000693672"/>
    </source>
</evidence>
<proteinExistence type="predicted"/>
<evidence type="ECO:0000256" key="3">
    <source>
        <dbReference type="ARBA" id="ARBA00023136"/>
    </source>
</evidence>
<evidence type="ECO:0000256" key="1">
    <source>
        <dbReference type="ARBA" id="ARBA00022475"/>
    </source>
</evidence>
<keyword evidence="8" id="KW-1185">Reference proteome</keyword>